<keyword evidence="4" id="KW-1185">Reference proteome</keyword>
<dbReference type="PANTHER" id="PTHR43280:SF2">
    <property type="entry name" value="HTH-TYPE TRANSCRIPTIONAL REGULATOR EXSA"/>
    <property type="match status" value="1"/>
</dbReference>
<organism evidence="3 4">
    <name type="scientific">Paenibacillus sepulcri</name>
    <dbReference type="NCBI Taxonomy" id="359917"/>
    <lineage>
        <taxon>Bacteria</taxon>
        <taxon>Bacillati</taxon>
        <taxon>Bacillota</taxon>
        <taxon>Bacilli</taxon>
        <taxon>Bacillales</taxon>
        <taxon>Paenibacillaceae</taxon>
        <taxon>Paenibacillus</taxon>
    </lineage>
</organism>
<dbReference type="InterPro" id="IPR018060">
    <property type="entry name" value="HTH_AraC"/>
</dbReference>
<name>A0ABS7CDG2_9BACL</name>
<dbReference type="CDD" id="cd02208">
    <property type="entry name" value="cupin_RmlC-like"/>
    <property type="match status" value="1"/>
</dbReference>
<feature type="non-terminal residue" evidence="3">
    <location>
        <position position="259"/>
    </location>
</feature>
<gene>
    <name evidence="3" type="ORF">K0U00_33385</name>
</gene>
<dbReference type="Proteomes" id="UP001519887">
    <property type="component" value="Unassembled WGS sequence"/>
</dbReference>
<evidence type="ECO:0000256" key="1">
    <source>
        <dbReference type="ARBA" id="ARBA00023125"/>
    </source>
</evidence>
<reference evidence="3 4" key="1">
    <citation type="submission" date="2021-07" db="EMBL/GenBank/DDBJ databases">
        <title>Paenibacillus radiodurans sp. nov., isolated from the southeastern edge of Tengger Desert.</title>
        <authorList>
            <person name="Zhang G."/>
        </authorList>
    </citation>
    <scope>NUCLEOTIDE SEQUENCE [LARGE SCALE GENOMIC DNA]</scope>
    <source>
        <strain evidence="3 4">CCM 7311</strain>
    </source>
</reference>
<keyword evidence="1" id="KW-0238">DNA-binding</keyword>
<dbReference type="Gene3D" id="2.60.120.10">
    <property type="entry name" value="Jelly Rolls"/>
    <property type="match status" value="1"/>
</dbReference>
<dbReference type="Pfam" id="PF02311">
    <property type="entry name" value="AraC_binding"/>
    <property type="match status" value="1"/>
</dbReference>
<dbReference type="Gene3D" id="1.10.10.60">
    <property type="entry name" value="Homeodomain-like"/>
    <property type="match status" value="1"/>
</dbReference>
<proteinExistence type="predicted"/>
<evidence type="ECO:0000313" key="4">
    <source>
        <dbReference type="Proteomes" id="UP001519887"/>
    </source>
</evidence>
<comment type="caution">
    <text evidence="3">The sequence shown here is derived from an EMBL/GenBank/DDBJ whole genome shotgun (WGS) entry which is preliminary data.</text>
</comment>
<sequence>MNPDGDKKFAYAFPNSKSEIYLYGAHTGEVTRPWSCQRHLHHRMVEINLVLEGCQTVHTRNGEYRQRSGDLLIIPPMQLHAFSADEPAPLKYFVMHIQIDDPVFLQLLGGSSQIYYPEGGTLNRQILPDVQAILQLLLDGASRISIFHRLYTLLEQLEDSFTRLNSDHAAKLAGNLPVQIAREIETLIASPQDEEHAWSANWLEEIALKLGFTRRHCYRVFQQMYQMSPRDYFSILRQQEAMQLLLNTQGSIEQIARRV</sequence>
<feature type="domain" description="HTH araC/xylS-type" evidence="2">
    <location>
        <begin position="182"/>
        <end position="259"/>
    </location>
</feature>
<dbReference type="PROSITE" id="PS01124">
    <property type="entry name" value="HTH_ARAC_FAMILY_2"/>
    <property type="match status" value="1"/>
</dbReference>
<dbReference type="InterPro" id="IPR037923">
    <property type="entry name" value="HTH-like"/>
</dbReference>
<dbReference type="EMBL" id="JAHZIK010001417">
    <property type="protein sequence ID" value="MBW7458953.1"/>
    <property type="molecule type" value="Genomic_DNA"/>
</dbReference>
<evidence type="ECO:0000313" key="3">
    <source>
        <dbReference type="EMBL" id="MBW7458953.1"/>
    </source>
</evidence>
<dbReference type="InterPro" id="IPR014710">
    <property type="entry name" value="RmlC-like_jellyroll"/>
</dbReference>
<dbReference type="Pfam" id="PF12833">
    <property type="entry name" value="HTH_18"/>
    <property type="match status" value="1"/>
</dbReference>
<evidence type="ECO:0000259" key="2">
    <source>
        <dbReference type="PROSITE" id="PS01124"/>
    </source>
</evidence>
<dbReference type="SUPFAM" id="SSF51215">
    <property type="entry name" value="Regulatory protein AraC"/>
    <property type="match status" value="1"/>
</dbReference>
<dbReference type="PANTHER" id="PTHR43280">
    <property type="entry name" value="ARAC-FAMILY TRANSCRIPTIONAL REGULATOR"/>
    <property type="match status" value="1"/>
</dbReference>
<accession>A0ABS7CDG2</accession>
<dbReference type="InterPro" id="IPR003313">
    <property type="entry name" value="AraC-bd"/>
</dbReference>
<protein>
    <submittedName>
        <fullName evidence="3">AraC family ligand binding domain-containing protein</fullName>
    </submittedName>
</protein>